<dbReference type="SUPFAM" id="SSF53383">
    <property type="entry name" value="PLP-dependent transferases"/>
    <property type="match status" value="1"/>
</dbReference>
<evidence type="ECO:0000256" key="5">
    <source>
        <dbReference type="ARBA" id="ARBA00022576"/>
    </source>
</evidence>
<evidence type="ECO:0000256" key="3">
    <source>
        <dbReference type="ARBA" id="ARBA00006904"/>
    </source>
</evidence>
<comment type="pathway">
    <text evidence="2">Amino-acid biosynthesis; L-serine biosynthesis; L-serine from 3-phospho-D-glycerate: step 2/3.</text>
</comment>
<evidence type="ECO:0000256" key="1">
    <source>
        <dbReference type="ARBA" id="ARBA00001933"/>
    </source>
</evidence>
<dbReference type="Gene3D" id="3.90.1150.10">
    <property type="entry name" value="Aspartate Aminotransferase, domain 1"/>
    <property type="match status" value="1"/>
</dbReference>
<dbReference type="Pfam" id="PF00266">
    <property type="entry name" value="Aminotran_5"/>
    <property type="match status" value="2"/>
</dbReference>
<organism evidence="13 14">
    <name type="scientific">Dactylonectria estremocensis</name>
    <dbReference type="NCBI Taxonomy" id="1079267"/>
    <lineage>
        <taxon>Eukaryota</taxon>
        <taxon>Fungi</taxon>
        <taxon>Dikarya</taxon>
        <taxon>Ascomycota</taxon>
        <taxon>Pezizomycotina</taxon>
        <taxon>Sordariomycetes</taxon>
        <taxon>Hypocreomycetidae</taxon>
        <taxon>Hypocreales</taxon>
        <taxon>Nectriaceae</taxon>
        <taxon>Dactylonectria</taxon>
    </lineage>
</organism>
<dbReference type="Proteomes" id="UP000717696">
    <property type="component" value="Unassembled WGS sequence"/>
</dbReference>
<dbReference type="FunFam" id="3.90.1150.10:FF:000006">
    <property type="entry name" value="Phosphoserine aminotransferase"/>
    <property type="match status" value="1"/>
</dbReference>
<evidence type="ECO:0000256" key="10">
    <source>
        <dbReference type="ARBA" id="ARBA00047630"/>
    </source>
</evidence>
<accession>A0A9P9F2R9</accession>
<dbReference type="EMBL" id="JAGMUU010000005">
    <property type="protein sequence ID" value="KAH7152079.1"/>
    <property type="molecule type" value="Genomic_DNA"/>
</dbReference>
<comment type="caution">
    <text evidence="13">The sequence shown here is derived from an EMBL/GenBank/DDBJ whole genome shotgun (WGS) entry which is preliminary data.</text>
</comment>
<keyword evidence="7 13" id="KW-0808">Transferase</keyword>
<dbReference type="GO" id="GO:0030170">
    <property type="term" value="F:pyridoxal phosphate binding"/>
    <property type="evidence" value="ECO:0007669"/>
    <property type="project" value="TreeGrafter"/>
</dbReference>
<dbReference type="OrthoDB" id="1703350at2759"/>
<dbReference type="InterPro" id="IPR015422">
    <property type="entry name" value="PyrdxlP-dep_Trfase_small"/>
</dbReference>
<dbReference type="GO" id="GO:0006564">
    <property type="term" value="P:L-serine biosynthetic process"/>
    <property type="evidence" value="ECO:0007669"/>
    <property type="project" value="UniProtKB-KW"/>
</dbReference>
<dbReference type="AlphaFoldDB" id="A0A9P9F2R9"/>
<keyword evidence="14" id="KW-1185">Reference proteome</keyword>
<dbReference type="InterPro" id="IPR000192">
    <property type="entry name" value="Aminotrans_V_dom"/>
</dbReference>
<dbReference type="GO" id="GO:0004648">
    <property type="term" value="F:O-phospho-L-serine:2-oxoglutarate aminotransferase activity"/>
    <property type="evidence" value="ECO:0007669"/>
    <property type="project" value="UniProtKB-EC"/>
</dbReference>
<reference evidence="13" key="1">
    <citation type="journal article" date="2021" name="Nat. Commun.">
        <title>Genetic determinants of endophytism in the Arabidopsis root mycobiome.</title>
        <authorList>
            <person name="Mesny F."/>
            <person name="Miyauchi S."/>
            <person name="Thiergart T."/>
            <person name="Pickel B."/>
            <person name="Atanasova L."/>
            <person name="Karlsson M."/>
            <person name="Huettel B."/>
            <person name="Barry K.W."/>
            <person name="Haridas S."/>
            <person name="Chen C."/>
            <person name="Bauer D."/>
            <person name="Andreopoulos W."/>
            <person name="Pangilinan J."/>
            <person name="LaButti K."/>
            <person name="Riley R."/>
            <person name="Lipzen A."/>
            <person name="Clum A."/>
            <person name="Drula E."/>
            <person name="Henrissat B."/>
            <person name="Kohler A."/>
            <person name="Grigoriev I.V."/>
            <person name="Martin F.M."/>
            <person name="Hacquard S."/>
        </authorList>
    </citation>
    <scope>NUCLEOTIDE SEQUENCE</scope>
    <source>
        <strain evidence="13">MPI-CAGE-AT-0021</strain>
    </source>
</reference>
<keyword evidence="5" id="KW-0032">Aminotransferase</keyword>
<evidence type="ECO:0000313" key="14">
    <source>
        <dbReference type="Proteomes" id="UP000717696"/>
    </source>
</evidence>
<dbReference type="EC" id="2.6.1.52" evidence="4"/>
<dbReference type="Gene3D" id="3.40.640.10">
    <property type="entry name" value="Type I PLP-dependent aspartate aminotransferase-like (Major domain)"/>
    <property type="match status" value="1"/>
</dbReference>
<dbReference type="InterPro" id="IPR022278">
    <property type="entry name" value="Pser_aminoTfrase"/>
</dbReference>
<comment type="similarity">
    <text evidence="3">Belongs to the class-V pyridoxal-phosphate-dependent aminotransferase family. SerC subfamily.</text>
</comment>
<evidence type="ECO:0000256" key="9">
    <source>
        <dbReference type="ARBA" id="ARBA00023299"/>
    </source>
</evidence>
<dbReference type="NCBIfam" id="NF003764">
    <property type="entry name" value="PRK05355.1"/>
    <property type="match status" value="1"/>
</dbReference>
<evidence type="ECO:0000256" key="11">
    <source>
        <dbReference type="ARBA" id="ARBA00049007"/>
    </source>
</evidence>
<name>A0A9P9F2R9_9HYPO</name>
<gene>
    <name evidence="13" type="ORF">B0J13DRAFT_254986</name>
</gene>
<dbReference type="PANTHER" id="PTHR43247:SF1">
    <property type="entry name" value="PHOSPHOSERINE AMINOTRANSFERASE"/>
    <property type="match status" value="1"/>
</dbReference>
<evidence type="ECO:0000256" key="4">
    <source>
        <dbReference type="ARBA" id="ARBA00013030"/>
    </source>
</evidence>
<dbReference type="InterPro" id="IPR015421">
    <property type="entry name" value="PyrdxlP-dep_Trfase_major"/>
</dbReference>
<evidence type="ECO:0000256" key="7">
    <source>
        <dbReference type="ARBA" id="ARBA00022679"/>
    </source>
</evidence>
<feature type="domain" description="Aminotransferase class V" evidence="12">
    <location>
        <begin position="9"/>
        <end position="103"/>
    </location>
</feature>
<evidence type="ECO:0000313" key="13">
    <source>
        <dbReference type="EMBL" id="KAH7152079.1"/>
    </source>
</evidence>
<evidence type="ECO:0000256" key="8">
    <source>
        <dbReference type="ARBA" id="ARBA00022898"/>
    </source>
</evidence>
<protein>
    <recommendedName>
        <fullName evidence="4">phosphoserine transaminase</fullName>
        <ecNumber evidence="4">2.6.1.52</ecNumber>
    </recommendedName>
</protein>
<dbReference type="GO" id="GO:0005737">
    <property type="term" value="C:cytoplasm"/>
    <property type="evidence" value="ECO:0007669"/>
    <property type="project" value="TreeGrafter"/>
</dbReference>
<comment type="catalytic activity">
    <reaction evidence="11">
        <text>O-phospho-L-serine + 2-oxoglutarate = 3-phosphooxypyruvate + L-glutamate</text>
        <dbReference type="Rhea" id="RHEA:14329"/>
        <dbReference type="ChEBI" id="CHEBI:16810"/>
        <dbReference type="ChEBI" id="CHEBI:18110"/>
        <dbReference type="ChEBI" id="CHEBI:29985"/>
        <dbReference type="ChEBI" id="CHEBI:57524"/>
        <dbReference type="EC" id="2.6.1.52"/>
    </reaction>
</comment>
<keyword evidence="9" id="KW-0718">Serine biosynthesis</keyword>
<evidence type="ECO:0000256" key="6">
    <source>
        <dbReference type="ARBA" id="ARBA00022605"/>
    </source>
</evidence>
<comment type="catalytic activity">
    <reaction evidence="10">
        <text>4-(phosphooxy)-L-threonine + 2-oxoglutarate = (R)-3-hydroxy-2-oxo-4-phosphooxybutanoate + L-glutamate</text>
        <dbReference type="Rhea" id="RHEA:16573"/>
        <dbReference type="ChEBI" id="CHEBI:16810"/>
        <dbReference type="ChEBI" id="CHEBI:29985"/>
        <dbReference type="ChEBI" id="CHEBI:58452"/>
        <dbReference type="ChEBI" id="CHEBI:58538"/>
        <dbReference type="EC" id="2.6.1.52"/>
    </reaction>
</comment>
<dbReference type="HAMAP" id="MF_00160">
    <property type="entry name" value="SerC_aminotrans_5"/>
    <property type="match status" value="1"/>
</dbReference>
<comment type="cofactor">
    <cofactor evidence="1">
        <name>pyridoxal 5'-phosphate</name>
        <dbReference type="ChEBI" id="CHEBI:597326"/>
    </cofactor>
</comment>
<evidence type="ECO:0000256" key="2">
    <source>
        <dbReference type="ARBA" id="ARBA00005099"/>
    </source>
</evidence>
<keyword evidence="6" id="KW-0028">Amino-acid biosynthesis</keyword>
<dbReference type="PANTHER" id="PTHR43247">
    <property type="entry name" value="PHOSPHOSERINE AMINOTRANSFERASE"/>
    <property type="match status" value="1"/>
</dbReference>
<evidence type="ECO:0000259" key="12">
    <source>
        <dbReference type="Pfam" id="PF00266"/>
    </source>
</evidence>
<proteinExistence type="inferred from homology"/>
<dbReference type="InterPro" id="IPR015424">
    <property type="entry name" value="PyrdxlP-dep_Trfase"/>
</dbReference>
<dbReference type="PIRSF" id="PIRSF000525">
    <property type="entry name" value="SerC"/>
    <property type="match status" value="1"/>
</dbReference>
<feature type="domain" description="Aminotransferase class V" evidence="12">
    <location>
        <begin position="116"/>
        <end position="407"/>
    </location>
</feature>
<keyword evidence="8" id="KW-0663">Pyridoxal phosphate</keyword>
<dbReference type="FunFam" id="3.40.640.10:FF:000082">
    <property type="entry name" value="Phosphoserine aminotransferase"/>
    <property type="match status" value="1"/>
</dbReference>
<sequence>MPARSEITYFGAGPALLPTDVLERAAQALVDYNGTGLGIAEHSHRSELAGNILKEAKEDLVSYLDIPEDYDVLFMQGGGTGGFSSTLYNLVGVWVTKKKAEIASQLGKPEDDPAIVEALKIAVETGLKADYLVTGSWSKKASEEAARLLGPEYVNVVADSRKVNDGKFGKLPEESTWNLSKDAALVYYCDNETVDGVEFPGFPKSLLPGPDGNGPIVVADMSSNILSRRIPVNNFSVIFFGAQKNLGTAGITGVVIKKSLLAPIAPQPDVALLRKLGLPIPPIVFQYDIIAKNNSLYNTLSIFDVYIAGQVLKKLLRTYSNKVDGQEAVANKKAELIYGALEANPEVYRIVPDKAARSRMNICFRVTKGGDVDATEKAFLKEATALGLTGLKGHRSVGGIRASNYNSIPLEGAEKLAKFIQAFASS</sequence>